<dbReference type="OrthoDB" id="9782098at2"/>
<dbReference type="GO" id="GO:0006002">
    <property type="term" value="P:fructose 6-phosphate metabolic process"/>
    <property type="evidence" value="ECO:0007669"/>
    <property type="project" value="TreeGrafter"/>
</dbReference>
<dbReference type="STRING" id="452637.Oter_4351"/>
<dbReference type="Gene3D" id="3.40.50.10490">
    <property type="entry name" value="Glucose-6-phosphate isomerase like protein, domain 1"/>
    <property type="match status" value="2"/>
</dbReference>
<dbReference type="GO" id="GO:0006487">
    <property type="term" value="P:protein N-linked glycosylation"/>
    <property type="evidence" value="ECO:0007669"/>
    <property type="project" value="TreeGrafter"/>
</dbReference>
<dbReference type="Pfam" id="PF01380">
    <property type="entry name" value="SIS"/>
    <property type="match status" value="1"/>
</dbReference>
<feature type="domain" description="SIS" evidence="5">
    <location>
        <begin position="204"/>
        <end position="338"/>
    </location>
</feature>
<dbReference type="RefSeq" id="WP_012377149.1">
    <property type="nucleotide sequence ID" value="NC_010571.1"/>
</dbReference>
<dbReference type="PANTHER" id="PTHR10937:SF0">
    <property type="entry name" value="GLUTAMINE--FRUCTOSE-6-PHOSPHATE TRANSAMINASE (ISOMERIZING)"/>
    <property type="match status" value="1"/>
</dbReference>
<protein>
    <recommendedName>
        <fullName evidence="3">Glutamine--fructose-6-phosphate aminotransferase [isomerizing]</fullName>
        <ecNumber evidence="2">2.6.1.16</ecNumber>
    </recommendedName>
</protein>
<dbReference type="AlphaFoldDB" id="B1ZRH3"/>
<evidence type="ECO:0000313" key="7">
    <source>
        <dbReference type="Proteomes" id="UP000007013"/>
    </source>
</evidence>
<dbReference type="PROSITE" id="PS51464">
    <property type="entry name" value="SIS"/>
    <property type="match status" value="2"/>
</dbReference>
<evidence type="ECO:0000256" key="1">
    <source>
        <dbReference type="ARBA" id="ARBA00001031"/>
    </source>
</evidence>
<dbReference type="InterPro" id="IPR035490">
    <property type="entry name" value="GlmS/FrlB_SIS"/>
</dbReference>
<proteinExistence type="predicted"/>
<organism evidence="6 7">
    <name type="scientific">Opitutus terrae (strain DSM 11246 / JCM 15787 / PB90-1)</name>
    <dbReference type="NCBI Taxonomy" id="452637"/>
    <lineage>
        <taxon>Bacteria</taxon>
        <taxon>Pseudomonadati</taxon>
        <taxon>Verrucomicrobiota</taxon>
        <taxon>Opitutia</taxon>
        <taxon>Opitutales</taxon>
        <taxon>Opitutaceae</taxon>
        <taxon>Opitutus</taxon>
    </lineage>
</organism>
<dbReference type="HOGENOM" id="CLU_012520_2_4_0"/>
<keyword evidence="4" id="KW-0677">Repeat</keyword>
<dbReference type="Proteomes" id="UP000007013">
    <property type="component" value="Chromosome"/>
</dbReference>
<dbReference type="EC" id="2.6.1.16" evidence="2"/>
<dbReference type="GO" id="GO:0006047">
    <property type="term" value="P:UDP-N-acetylglucosamine metabolic process"/>
    <property type="evidence" value="ECO:0007669"/>
    <property type="project" value="TreeGrafter"/>
</dbReference>
<dbReference type="InterPro" id="IPR035466">
    <property type="entry name" value="GlmS/AgaS_SIS"/>
</dbReference>
<dbReference type="EMBL" id="CP001032">
    <property type="protein sequence ID" value="ACB77623.1"/>
    <property type="molecule type" value="Genomic_DNA"/>
</dbReference>
<name>B1ZRH3_OPITP</name>
<evidence type="ECO:0000256" key="2">
    <source>
        <dbReference type="ARBA" id="ARBA00012916"/>
    </source>
</evidence>
<dbReference type="InterPro" id="IPR046348">
    <property type="entry name" value="SIS_dom_sf"/>
</dbReference>
<dbReference type="GO" id="GO:0004360">
    <property type="term" value="F:glutamine-fructose-6-phosphate transaminase (isomerizing) activity"/>
    <property type="evidence" value="ECO:0007669"/>
    <property type="project" value="UniProtKB-EC"/>
</dbReference>
<sequence length="348" mass="36836">MKPAVIEGAYLRDLLAQPAAVTATLTALNHGPDLARFRAAFTSGQLQRVVLTGMGSSYTALHPLQLQWVRAGRTVVRVETSELVHHQPGWLTPETLVVAVSQSGASAEIIRLLELNRGRAPVIGVTNTPDSVLARAADACVPLAAGLEATVACKTYVASLVALSWLEFALTAPDRWEDAAAELRDAANAMGDYLVQWREHVGSLAALLGRERATFFLGRGVSLAAADTAGLIMKEAARCPAESSSCAAFRHGPLELLGPATQVVVFAGEALTLELNRRLWRECCAAGAHAWWCGVDSAQPAFRLPAHAAPALPLLEILPVQMMTVALAALGGREAGQFARASKVTTVE</sequence>
<dbReference type="GO" id="GO:0016853">
    <property type="term" value="F:isomerase activity"/>
    <property type="evidence" value="ECO:0007669"/>
    <property type="project" value="UniProtKB-KW"/>
</dbReference>
<gene>
    <name evidence="6" type="ordered locus">Oter_4351</name>
</gene>
<evidence type="ECO:0000256" key="4">
    <source>
        <dbReference type="ARBA" id="ARBA00022737"/>
    </source>
</evidence>
<keyword evidence="6" id="KW-0413">Isomerase</keyword>
<dbReference type="eggNOG" id="COG2222">
    <property type="taxonomic scope" value="Bacteria"/>
</dbReference>
<feature type="domain" description="SIS" evidence="5">
    <location>
        <begin position="37"/>
        <end position="177"/>
    </location>
</feature>
<dbReference type="PANTHER" id="PTHR10937">
    <property type="entry name" value="GLUCOSAMINE--FRUCTOSE-6-PHOSPHATE AMINOTRANSFERASE, ISOMERIZING"/>
    <property type="match status" value="1"/>
</dbReference>
<evidence type="ECO:0000256" key="3">
    <source>
        <dbReference type="ARBA" id="ARBA00016090"/>
    </source>
</evidence>
<keyword evidence="7" id="KW-1185">Reference proteome</keyword>
<dbReference type="KEGG" id="ote:Oter_4351"/>
<dbReference type="InterPro" id="IPR001347">
    <property type="entry name" value="SIS_dom"/>
</dbReference>
<accession>B1ZRH3</accession>
<reference evidence="6 7" key="1">
    <citation type="journal article" date="2011" name="J. Bacteriol.">
        <title>Genome sequence of the verrucomicrobium Opitutus terrae PB90-1, an abundant inhabitant of rice paddy soil ecosystems.</title>
        <authorList>
            <person name="van Passel M.W."/>
            <person name="Kant R."/>
            <person name="Palva A."/>
            <person name="Copeland A."/>
            <person name="Lucas S."/>
            <person name="Lapidus A."/>
            <person name="Glavina del Rio T."/>
            <person name="Pitluck S."/>
            <person name="Goltsman E."/>
            <person name="Clum A."/>
            <person name="Sun H."/>
            <person name="Schmutz J."/>
            <person name="Larimer F.W."/>
            <person name="Land M.L."/>
            <person name="Hauser L."/>
            <person name="Kyrpides N."/>
            <person name="Mikhailova N."/>
            <person name="Richardson P.P."/>
            <person name="Janssen P.H."/>
            <person name="de Vos W.M."/>
            <person name="Smidt H."/>
        </authorList>
    </citation>
    <scope>NUCLEOTIDE SEQUENCE [LARGE SCALE GENOMIC DNA]</scope>
    <source>
        <strain evidence="7">DSM 11246 / JCM 15787 / PB90-1</strain>
    </source>
</reference>
<dbReference type="SUPFAM" id="SSF53697">
    <property type="entry name" value="SIS domain"/>
    <property type="match status" value="1"/>
</dbReference>
<dbReference type="GO" id="GO:0097367">
    <property type="term" value="F:carbohydrate derivative binding"/>
    <property type="evidence" value="ECO:0007669"/>
    <property type="project" value="InterPro"/>
</dbReference>
<dbReference type="CDD" id="cd05009">
    <property type="entry name" value="SIS_GlmS_GlmD_2"/>
    <property type="match status" value="1"/>
</dbReference>
<evidence type="ECO:0000313" key="6">
    <source>
        <dbReference type="EMBL" id="ACB77623.1"/>
    </source>
</evidence>
<comment type="catalytic activity">
    <reaction evidence="1">
        <text>D-fructose 6-phosphate + L-glutamine = D-glucosamine 6-phosphate + L-glutamate</text>
        <dbReference type="Rhea" id="RHEA:13237"/>
        <dbReference type="ChEBI" id="CHEBI:29985"/>
        <dbReference type="ChEBI" id="CHEBI:58359"/>
        <dbReference type="ChEBI" id="CHEBI:58725"/>
        <dbReference type="ChEBI" id="CHEBI:61527"/>
        <dbReference type="EC" id="2.6.1.16"/>
    </reaction>
</comment>
<dbReference type="CDD" id="cd05008">
    <property type="entry name" value="SIS_GlmS_GlmD_1"/>
    <property type="match status" value="1"/>
</dbReference>
<evidence type="ECO:0000259" key="5">
    <source>
        <dbReference type="PROSITE" id="PS51464"/>
    </source>
</evidence>